<proteinExistence type="predicted"/>
<dbReference type="EMBL" id="JABZSJ010000049">
    <property type="protein sequence ID" value="MBF1384868.1"/>
    <property type="molecule type" value="Genomic_DNA"/>
</dbReference>
<evidence type="ECO:0000313" key="3">
    <source>
        <dbReference type="Proteomes" id="UP000771736"/>
    </source>
</evidence>
<sequence>MKKLFMLAGLALALSNASAQTAKWINNVKLSGYGIAQYQFVSQDNAKSNSFNLRLGRVSLDGRIFDDWAWKAQIQFNGNTSTLGSSPRVVDLFTEWQKYTFFRVKIGQFKNPFTFENPIHPITQGFMGYSQVVSKFAGFADRAGTHSSNGRDIGIQFQGDFLKNAAGRELLHYQVGVFNGQGINVKDVDEQKNIIGGIWVMPVAGMRIGCFGWTGSYARKGTWTDAAGITQTGVRKLQQRRYAISAEYIVNDWTFRSEYAHSTGDAFAKTFINTNDAASKDCSLSSNGDKAQGIYAAIIAPVIKKKLYAKARYDMYQPSKGTEKQRTLYEVGLNYEFNKNVLLTSEYAYVHDRSLAKPNYSLVDLQLSFKF</sequence>
<dbReference type="AlphaFoldDB" id="A0A930HNF8"/>
<reference evidence="2" key="1">
    <citation type="submission" date="2020-04" db="EMBL/GenBank/DDBJ databases">
        <title>Deep metagenomics examines the oral microbiome during advanced dental caries in children, revealing novel taxa and co-occurrences with host molecules.</title>
        <authorList>
            <person name="Baker J.L."/>
            <person name="Morton J.T."/>
            <person name="Dinis M."/>
            <person name="Alvarez R."/>
            <person name="Tran N.C."/>
            <person name="Knight R."/>
            <person name="Edlund A."/>
        </authorList>
    </citation>
    <scope>NUCLEOTIDE SEQUENCE</scope>
    <source>
        <strain evidence="2">JCVI_44_bin.5</strain>
    </source>
</reference>
<dbReference type="RefSeq" id="WP_273160647.1">
    <property type="nucleotide sequence ID" value="NZ_CALCFI010000049.1"/>
</dbReference>
<dbReference type="Pfam" id="PF07396">
    <property type="entry name" value="Porin_O_P"/>
    <property type="match status" value="1"/>
</dbReference>
<dbReference type="GO" id="GO:0016020">
    <property type="term" value="C:membrane"/>
    <property type="evidence" value="ECO:0007669"/>
    <property type="project" value="InterPro"/>
</dbReference>
<dbReference type="InterPro" id="IPR010870">
    <property type="entry name" value="Porin_O/P"/>
</dbReference>
<dbReference type="Proteomes" id="UP000771736">
    <property type="component" value="Unassembled WGS sequence"/>
</dbReference>
<comment type="caution">
    <text evidence="2">The sequence shown here is derived from an EMBL/GenBank/DDBJ whole genome shotgun (WGS) entry which is preliminary data.</text>
</comment>
<feature type="signal peptide" evidence="1">
    <location>
        <begin position="1"/>
        <end position="19"/>
    </location>
</feature>
<evidence type="ECO:0000256" key="1">
    <source>
        <dbReference type="SAM" id="SignalP"/>
    </source>
</evidence>
<protein>
    <submittedName>
        <fullName evidence="2">Porin</fullName>
    </submittedName>
</protein>
<dbReference type="InterPro" id="IPR023614">
    <property type="entry name" value="Porin_dom_sf"/>
</dbReference>
<dbReference type="Gene3D" id="2.40.160.10">
    <property type="entry name" value="Porin"/>
    <property type="match status" value="1"/>
</dbReference>
<gene>
    <name evidence="2" type="ORF">HXN26_08495</name>
</gene>
<dbReference type="GO" id="GO:0015288">
    <property type="term" value="F:porin activity"/>
    <property type="evidence" value="ECO:0007669"/>
    <property type="project" value="InterPro"/>
</dbReference>
<evidence type="ECO:0000313" key="2">
    <source>
        <dbReference type="EMBL" id="MBF1384868.1"/>
    </source>
</evidence>
<feature type="chain" id="PRO_5037572657" evidence="1">
    <location>
        <begin position="20"/>
        <end position="371"/>
    </location>
</feature>
<dbReference type="SUPFAM" id="SSF56935">
    <property type="entry name" value="Porins"/>
    <property type="match status" value="1"/>
</dbReference>
<keyword evidence="1" id="KW-0732">Signal</keyword>
<name>A0A930HNF8_9BACT</name>
<accession>A0A930HNF8</accession>
<organism evidence="2 3">
    <name type="scientific">Prevotella aurantiaca</name>
    <dbReference type="NCBI Taxonomy" id="596085"/>
    <lineage>
        <taxon>Bacteria</taxon>
        <taxon>Pseudomonadati</taxon>
        <taxon>Bacteroidota</taxon>
        <taxon>Bacteroidia</taxon>
        <taxon>Bacteroidales</taxon>
        <taxon>Prevotellaceae</taxon>
        <taxon>Prevotella</taxon>
    </lineage>
</organism>